<dbReference type="SUPFAM" id="SSF53474">
    <property type="entry name" value="alpha/beta-Hydrolases"/>
    <property type="match status" value="1"/>
</dbReference>
<protein>
    <submittedName>
        <fullName evidence="3">Alpha/beta hydrolase</fullName>
    </submittedName>
</protein>
<accession>A0A7X1I1H3</accession>
<proteinExistence type="predicted"/>
<dbReference type="Pfam" id="PF00561">
    <property type="entry name" value="Abhydrolase_1"/>
    <property type="match status" value="1"/>
</dbReference>
<evidence type="ECO:0000259" key="2">
    <source>
        <dbReference type="Pfam" id="PF00561"/>
    </source>
</evidence>
<feature type="domain" description="AB hydrolase-1" evidence="2">
    <location>
        <begin position="33"/>
        <end position="181"/>
    </location>
</feature>
<sequence length="284" mass="30816">MASTTSGFGPATSVRVGELTFDVATAGPRTGTPVLLLHGFPETSACWRPMAPMLTAAGLRLYAPDQRGYSPGARPEEVDAYRIEHLVADVIGLLDTLGIDRAHLVGHDWGAIVGWFAAARHPDRVRTLTAVSVPHPAAFGWAVAHDADQQQRSAYIKAFRRPGTEDKLLADDCRRLRAGFGGDVDLPLVEEHLHRLSEPGALSAALAWYRAMTAEFAALDPVTVPTTYFWSDGDAYLGRAGALRCGRFVSGPYRFVELPGISHWIPEQAPNRLADEVLRRVGTP</sequence>
<gene>
    <name evidence="3" type="ORF">H1R13_19125</name>
</gene>
<dbReference type="AlphaFoldDB" id="A0A7X1I1H3"/>
<keyword evidence="4" id="KW-1185">Reference proteome</keyword>
<dbReference type="Gene3D" id="3.40.50.1820">
    <property type="entry name" value="alpha/beta hydrolase"/>
    <property type="match status" value="1"/>
</dbReference>
<reference evidence="3 4" key="1">
    <citation type="submission" date="2020-08" db="EMBL/GenBank/DDBJ databases">
        <title>Whole-Genome Sequence of French Clinical Streptomyces mexicanus Strain Q0842.</title>
        <authorList>
            <person name="Boxberger M."/>
            <person name="La Scola B."/>
        </authorList>
    </citation>
    <scope>NUCLEOTIDE SEQUENCE [LARGE SCALE GENOMIC DNA]</scope>
    <source>
        <strain evidence="3 4">Marseille-Q0842</strain>
    </source>
</reference>
<dbReference type="InterPro" id="IPR000073">
    <property type="entry name" value="AB_hydrolase_1"/>
</dbReference>
<dbReference type="InterPro" id="IPR000639">
    <property type="entry name" value="Epox_hydrolase-like"/>
</dbReference>
<dbReference type="PANTHER" id="PTHR43329">
    <property type="entry name" value="EPOXIDE HYDROLASE"/>
    <property type="match status" value="1"/>
</dbReference>
<keyword evidence="1 3" id="KW-0378">Hydrolase</keyword>
<dbReference type="PRINTS" id="PR00412">
    <property type="entry name" value="EPOXHYDRLASE"/>
</dbReference>
<dbReference type="InterPro" id="IPR029058">
    <property type="entry name" value="AB_hydrolase_fold"/>
</dbReference>
<evidence type="ECO:0000313" key="3">
    <source>
        <dbReference type="EMBL" id="MBC2867002.1"/>
    </source>
</evidence>
<evidence type="ECO:0000256" key="1">
    <source>
        <dbReference type="ARBA" id="ARBA00022801"/>
    </source>
</evidence>
<dbReference type="EMBL" id="JACMHY010000007">
    <property type="protein sequence ID" value="MBC2867002.1"/>
    <property type="molecule type" value="Genomic_DNA"/>
</dbReference>
<evidence type="ECO:0000313" key="4">
    <source>
        <dbReference type="Proteomes" id="UP000517694"/>
    </source>
</evidence>
<organism evidence="3 4">
    <name type="scientific">Streptomyces mexicanus</name>
    <dbReference type="NCBI Taxonomy" id="178566"/>
    <lineage>
        <taxon>Bacteria</taxon>
        <taxon>Bacillati</taxon>
        <taxon>Actinomycetota</taxon>
        <taxon>Actinomycetes</taxon>
        <taxon>Kitasatosporales</taxon>
        <taxon>Streptomycetaceae</taxon>
        <taxon>Streptomyces</taxon>
    </lineage>
</organism>
<comment type="caution">
    <text evidence="3">The sequence shown here is derived from an EMBL/GenBank/DDBJ whole genome shotgun (WGS) entry which is preliminary data.</text>
</comment>
<dbReference type="RefSeq" id="WP_185947672.1">
    <property type="nucleotide sequence ID" value="NZ_JACMHY010000007.1"/>
</dbReference>
<dbReference type="GO" id="GO:0016787">
    <property type="term" value="F:hydrolase activity"/>
    <property type="evidence" value="ECO:0007669"/>
    <property type="project" value="UniProtKB-KW"/>
</dbReference>
<dbReference type="Proteomes" id="UP000517694">
    <property type="component" value="Unassembled WGS sequence"/>
</dbReference>
<name>A0A7X1I1H3_9ACTN</name>